<reference evidence="1 2" key="1">
    <citation type="journal article" date="2013" name="PLoS ONE">
        <title>Genomic Analysis by Deep Sequencing of the Probiotic Lactobacillus brevis KB290 Harboring Nine Plasmids Reveals Genomic Stability.</title>
        <authorList>
            <person name="Fukao M."/>
            <person name="Oshima K."/>
            <person name="Morita H."/>
            <person name="Toh H."/>
            <person name="Suda W."/>
            <person name="Kim S.W."/>
            <person name="Suzuki S."/>
            <person name="Yakabe T."/>
            <person name="Hattori M."/>
            <person name="Yajima N."/>
        </authorList>
    </citation>
    <scope>NUCLEOTIDE SEQUENCE [LARGE SCALE GENOMIC DNA]</scope>
    <source>
        <strain evidence="1 2">KB290</strain>
    </source>
</reference>
<dbReference type="Proteomes" id="UP000012042">
    <property type="component" value="Chromosome"/>
</dbReference>
<gene>
    <name evidence="1" type="ORF">LVISKB_1425</name>
</gene>
<dbReference type="EMBL" id="AP012167">
    <property type="protein sequence ID" value="BAN07060.1"/>
    <property type="molecule type" value="Genomic_DNA"/>
</dbReference>
<dbReference type="KEGG" id="lbk:LVISKB_1425"/>
<accession>M5AF84</accession>
<evidence type="ECO:0000313" key="1">
    <source>
        <dbReference type="EMBL" id="BAN07060.1"/>
    </source>
</evidence>
<evidence type="ECO:0000313" key="2">
    <source>
        <dbReference type="Proteomes" id="UP000012042"/>
    </source>
</evidence>
<dbReference type="HOGENOM" id="CLU_3382446_0_0_9"/>
<organism evidence="1 2">
    <name type="scientific">Levilactobacillus brevis KB290</name>
    <dbReference type="NCBI Taxonomy" id="1001583"/>
    <lineage>
        <taxon>Bacteria</taxon>
        <taxon>Bacillati</taxon>
        <taxon>Bacillota</taxon>
        <taxon>Bacilli</taxon>
        <taxon>Lactobacillales</taxon>
        <taxon>Lactobacillaceae</taxon>
        <taxon>Levilactobacillus</taxon>
    </lineage>
</organism>
<sequence length="33" mass="4063">MVFFWSKIVLFRVYPEEKYANDNQYGMIDPTIF</sequence>
<dbReference type="AlphaFoldDB" id="M5AF84"/>
<protein>
    <submittedName>
        <fullName evidence="1">Uncharacterized protein</fullName>
    </submittedName>
</protein>
<name>M5AF84_LEVBR</name>
<proteinExistence type="predicted"/>